<proteinExistence type="predicted"/>
<dbReference type="Proteomes" id="UP000001272">
    <property type="component" value="Segment"/>
</dbReference>
<evidence type="ECO:0000313" key="1">
    <source>
        <dbReference type="EMBL" id="AEN93850.1"/>
    </source>
</evidence>
<evidence type="ECO:0000313" key="2">
    <source>
        <dbReference type="Proteomes" id="UP000001272"/>
    </source>
</evidence>
<dbReference type="RefSeq" id="YP_007004174.1">
    <property type="nucleotide sequence ID" value="NC_019500.1"/>
</dbReference>
<dbReference type="OrthoDB" id="27537at10239"/>
<keyword evidence="2" id="KW-1185">Reference proteome</keyword>
<accession>G3MUI0</accession>
<protein>
    <submittedName>
        <fullName evidence="1">Uncharacterized protein</fullName>
    </submittedName>
</protein>
<organism evidence="1 2">
    <name type="scientific">Escherichia phage Bp7</name>
    <dbReference type="NCBI Taxonomy" id="1052121"/>
    <lineage>
        <taxon>Viruses</taxon>
        <taxon>Duplodnaviria</taxon>
        <taxon>Heunggongvirae</taxon>
        <taxon>Uroviricota</taxon>
        <taxon>Caudoviricetes</taxon>
        <taxon>Pantevenvirales</taxon>
        <taxon>Straboviridae</taxon>
        <taxon>Tevenvirinae</taxon>
        <taxon>Dhakavirus</taxon>
        <taxon>Dhakavirus bp7</taxon>
    </lineage>
</organism>
<sequence length="66" mass="7859">MYGTNWCHTKGDFMRKYWVTLVTGEYGYLWTDTRPLFAEYVTITVETWDGEVYQTRGQVYKVDSSN</sequence>
<reference evidence="1 2" key="1">
    <citation type="journal article" date="2010" name="Dian Zi Xian Wei Xue Bao">
        <title>Morphological observation on lytic cycle of bacteriophag Bp7.</title>
        <authorList>
            <person name="Liu X."/>
            <person name="Ren H."/>
            <person name="Liu W."/>
            <person name="Wen J."/>
            <person name="Zou L."/>
            <person name="Liu C."/>
        </authorList>
    </citation>
    <scope>NUCLEOTIDE SEQUENCE [LARGE SCALE GENOMIC DNA]</scope>
</reference>
<dbReference type="GeneID" id="14008003"/>
<name>G3MUI0_9CAUD</name>
<dbReference type="KEGG" id="vg:14008003"/>
<gene>
    <name evidence="1" type="ORF">EpBp7_0133</name>
</gene>
<dbReference type="EMBL" id="HQ829472">
    <property type="protein sequence ID" value="AEN93850.1"/>
    <property type="molecule type" value="Genomic_DNA"/>
</dbReference>